<keyword evidence="2" id="KW-0732">Signal</keyword>
<keyword evidence="5" id="KW-1185">Reference proteome</keyword>
<dbReference type="Pfam" id="PF09362">
    <property type="entry name" value="DUF1996"/>
    <property type="match status" value="1"/>
</dbReference>
<sequence>MLGVTISILSAVSAANAYTVVTHDQFMRKNIDPLVVPGQYKSHMHSFFGSDAITKDKPTSAELQKGCASGENPNDLSVYWVPTLYHVDGSSRTEIKPMRFSTYYENILYADAPIPQDFSVIAGNALATSQAELDDKNVGLSWFCEGDSAPADKEAAAFPTSTCSTHLQTIFRFHDCVEPSSLNSTYSASSFKTENYCPEGWNRIPRLRFSIRYDLRKILPDGWSGAPPLELASGPSFSMHGDFINGWFEDAAQNMFDNAKDKREFAQVDGEHGDGKSGPTCTATDADPNGGTDDYETSLTMMSKVKRVVARKARGFMERRMASAN</sequence>
<reference evidence="4 5" key="1">
    <citation type="journal article" date="2019" name="Sci. Rep.">
        <title>A multi-omics analysis of the grapevine pathogen Lasiodiplodia theobromae reveals that temperature affects the expression of virulence- and pathogenicity-related genes.</title>
        <authorList>
            <person name="Felix C."/>
            <person name="Meneses R."/>
            <person name="Goncalves M.F.M."/>
            <person name="Tilleman L."/>
            <person name="Duarte A.S."/>
            <person name="Jorrin-Novo J.V."/>
            <person name="Van de Peer Y."/>
            <person name="Deforce D."/>
            <person name="Van Nieuwerburgh F."/>
            <person name="Esteves A.C."/>
            <person name="Alves A."/>
        </authorList>
    </citation>
    <scope>NUCLEOTIDE SEQUENCE [LARGE SCALE GENOMIC DNA]</scope>
    <source>
        <strain evidence="4 5">LA-SOL3</strain>
    </source>
</reference>
<evidence type="ECO:0000313" key="4">
    <source>
        <dbReference type="EMBL" id="KAB2575107.1"/>
    </source>
</evidence>
<name>A0A5N5DBT4_9PEZI</name>
<dbReference type="PANTHER" id="PTHR43662">
    <property type="match status" value="1"/>
</dbReference>
<feature type="region of interest" description="Disordered" evidence="1">
    <location>
        <begin position="267"/>
        <end position="296"/>
    </location>
</feature>
<dbReference type="PANTHER" id="PTHR43662:SF12">
    <property type="entry name" value="DUF1996 DOMAIN-CONTAINING PROTEIN-RELATED"/>
    <property type="match status" value="1"/>
</dbReference>
<evidence type="ECO:0000256" key="1">
    <source>
        <dbReference type="SAM" id="MobiDB-lite"/>
    </source>
</evidence>
<gene>
    <name evidence="4" type="ORF">DBV05_g6196</name>
</gene>
<feature type="domain" description="DUF1996" evidence="3">
    <location>
        <begin position="32"/>
        <end position="247"/>
    </location>
</feature>
<evidence type="ECO:0000256" key="2">
    <source>
        <dbReference type="SAM" id="SignalP"/>
    </source>
</evidence>
<feature type="signal peptide" evidence="2">
    <location>
        <begin position="1"/>
        <end position="17"/>
    </location>
</feature>
<accession>A0A5N5DBT4</accession>
<evidence type="ECO:0000259" key="3">
    <source>
        <dbReference type="Pfam" id="PF09362"/>
    </source>
</evidence>
<protein>
    <recommendedName>
        <fullName evidence="3">DUF1996 domain-containing protein</fullName>
    </recommendedName>
</protein>
<organism evidence="4 5">
    <name type="scientific">Lasiodiplodia theobromae</name>
    <dbReference type="NCBI Taxonomy" id="45133"/>
    <lineage>
        <taxon>Eukaryota</taxon>
        <taxon>Fungi</taxon>
        <taxon>Dikarya</taxon>
        <taxon>Ascomycota</taxon>
        <taxon>Pezizomycotina</taxon>
        <taxon>Dothideomycetes</taxon>
        <taxon>Dothideomycetes incertae sedis</taxon>
        <taxon>Botryosphaeriales</taxon>
        <taxon>Botryosphaeriaceae</taxon>
        <taxon>Lasiodiplodia</taxon>
    </lineage>
</organism>
<dbReference type="Proteomes" id="UP000325902">
    <property type="component" value="Unassembled WGS sequence"/>
</dbReference>
<dbReference type="OrthoDB" id="74764at2759"/>
<proteinExistence type="predicted"/>
<dbReference type="AlphaFoldDB" id="A0A5N5DBT4"/>
<dbReference type="EMBL" id="VCHE01000036">
    <property type="protein sequence ID" value="KAB2575107.1"/>
    <property type="molecule type" value="Genomic_DNA"/>
</dbReference>
<comment type="caution">
    <text evidence="4">The sequence shown here is derived from an EMBL/GenBank/DDBJ whole genome shotgun (WGS) entry which is preliminary data.</text>
</comment>
<feature type="chain" id="PRO_5024833049" description="DUF1996 domain-containing protein" evidence="2">
    <location>
        <begin position="18"/>
        <end position="325"/>
    </location>
</feature>
<evidence type="ECO:0000313" key="5">
    <source>
        <dbReference type="Proteomes" id="UP000325902"/>
    </source>
</evidence>
<dbReference type="InterPro" id="IPR018535">
    <property type="entry name" value="DUF1996"/>
</dbReference>